<evidence type="ECO:0000313" key="1">
    <source>
        <dbReference type="EMBL" id="KGB34506.1"/>
    </source>
</evidence>
<proteinExistence type="predicted"/>
<dbReference type="AlphaFoldDB" id="A0A095AK85"/>
<protein>
    <submittedName>
        <fullName evidence="1">Uncharacterized protein</fullName>
    </submittedName>
</protein>
<name>A0A095AK85_SCHHA</name>
<sequence length="77" mass="8772">MPGGRLLSLVKLGNDHSVLQIDVICKNKPLNSNSKFNMLLVRPEDPKYIKPRKLSHTMGVTYESYSWFLYSETSALT</sequence>
<accession>A0A095AK85</accession>
<gene>
    <name evidence="1" type="ORF">MS3_02720</name>
</gene>
<dbReference type="EMBL" id="KL250614">
    <property type="protein sequence ID" value="KGB34506.1"/>
    <property type="molecule type" value="Genomic_DNA"/>
</dbReference>
<organism evidence="1">
    <name type="scientific">Schistosoma haematobium</name>
    <name type="common">Blood fluke</name>
    <dbReference type="NCBI Taxonomy" id="6185"/>
    <lineage>
        <taxon>Eukaryota</taxon>
        <taxon>Metazoa</taxon>
        <taxon>Spiralia</taxon>
        <taxon>Lophotrochozoa</taxon>
        <taxon>Platyhelminthes</taxon>
        <taxon>Trematoda</taxon>
        <taxon>Digenea</taxon>
        <taxon>Strigeidida</taxon>
        <taxon>Schistosomatoidea</taxon>
        <taxon>Schistosomatidae</taxon>
        <taxon>Schistosoma</taxon>
    </lineage>
</organism>
<reference evidence="1" key="1">
    <citation type="journal article" date="2012" name="Nat. Genet.">
        <title>Whole-genome sequence of Schistosoma haematobium.</title>
        <authorList>
            <person name="Young N.D."/>
            <person name="Jex A.R."/>
            <person name="Li B."/>
            <person name="Liu S."/>
            <person name="Yang L."/>
            <person name="Xiong Z."/>
            <person name="Li Y."/>
            <person name="Cantacessi C."/>
            <person name="Hall R.S."/>
            <person name="Xu X."/>
            <person name="Chen F."/>
            <person name="Wu X."/>
            <person name="Zerlotini A."/>
            <person name="Oliveira G."/>
            <person name="Hofmann A."/>
            <person name="Zhang G."/>
            <person name="Fang X."/>
            <person name="Kang Y."/>
            <person name="Campbell B.E."/>
            <person name="Loukas A."/>
            <person name="Ranganathan S."/>
            <person name="Rollinson D."/>
            <person name="Rinaldi G."/>
            <person name="Brindley P.J."/>
            <person name="Yang H."/>
            <person name="Wang J."/>
            <person name="Wang J."/>
            <person name="Gasser R.B."/>
        </authorList>
    </citation>
    <scope>NUCLEOTIDE SEQUENCE [LARGE SCALE GENOMIC DNA]</scope>
</reference>